<dbReference type="GO" id="GO:0000160">
    <property type="term" value="P:phosphorelay signal transduction system"/>
    <property type="evidence" value="ECO:0007669"/>
    <property type="project" value="InterPro"/>
</dbReference>
<feature type="domain" description="Response regulatory" evidence="11">
    <location>
        <begin position="6"/>
        <end position="120"/>
    </location>
</feature>
<evidence type="ECO:0000259" key="11">
    <source>
        <dbReference type="PROSITE" id="PS50110"/>
    </source>
</evidence>
<keyword evidence="7" id="KW-0067">ATP-binding</keyword>
<dbReference type="SMART" id="SM00387">
    <property type="entry name" value="HATPase_c"/>
    <property type="match status" value="1"/>
</dbReference>
<keyword evidence="9" id="KW-0175">Coiled coil</keyword>
<evidence type="ECO:0000256" key="9">
    <source>
        <dbReference type="SAM" id="Coils"/>
    </source>
</evidence>
<evidence type="ECO:0000256" key="6">
    <source>
        <dbReference type="ARBA" id="ARBA00022777"/>
    </source>
</evidence>
<evidence type="ECO:0000256" key="2">
    <source>
        <dbReference type="ARBA" id="ARBA00012438"/>
    </source>
</evidence>
<feature type="coiled-coil region" evidence="9">
    <location>
        <begin position="125"/>
        <end position="152"/>
    </location>
</feature>
<dbReference type="OrthoDB" id="136506at2"/>
<dbReference type="InterPro" id="IPR005467">
    <property type="entry name" value="His_kinase_dom"/>
</dbReference>
<dbReference type="Pfam" id="PF02518">
    <property type="entry name" value="HATPase_c"/>
    <property type="match status" value="1"/>
</dbReference>
<protein>
    <recommendedName>
        <fullName evidence="2">histidine kinase</fullName>
        <ecNumber evidence="2">2.7.13.3</ecNumber>
    </recommendedName>
</protein>
<dbReference type="SUPFAM" id="SSF55874">
    <property type="entry name" value="ATPase domain of HSP90 chaperone/DNA topoisomerase II/histidine kinase"/>
    <property type="match status" value="1"/>
</dbReference>
<evidence type="ECO:0000313" key="13">
    <source>
        <dbReference type="Proteomes" id="UP000283003"/>
    </source>
</evidence>
<keyword evidence="3 8" id="KW-0597">Phosphoprotein</keyword>
<keyword evidence="4" id="KW-0808">Transferase</keyword>
<dbReference type="PROSITE" id="PS50110">
    <property type="entry name" value="RESPONSE_REGULATORY"/>
    <property type="match status" value="1"/>
</dbReference>
<keyword evidence="13" id="KW-1185">Reference proteome</keyword>
<dbReference type="InterPro" id="IPR036890">
    <property type="entry name" value="HATPase_C_sf"/>
</dbReference>
<dbReference type="PANTHER" id="PTHR41523">
    <property type="entry name" value="TWO-COMPONENT SYSTEM SENSOR PROTEIN"/>
    <property type="match status" value="1"/>
</dbReference>
<dbReference type="Pfam" id="PF07568">
    <property type="entry name" value="HisKA_2"/>
    <property type="match status" value="1"/>
</dbReference>
<evidence type="ECO:0000256" key="5">
    <source>
        <dbReference type="ARBA" id="ARBA00022741"/>
    </source>
</evidence>
<accession>A0A437H0E8</accession>
<proteinExistence type="predicted"/>
<comment type="caution">
    <text evidence="12">The sequence shown here is derived from an EMBL/GenBank/DDBJ whole genome shotgun (WGS) entry which is preliminary data.</text>
</comment>
<dbReference type="EC" id="2.7.13.3" evidence="2"/>
<evidence type="ECO:0000256" key="4">
    <source>
        <dbReference type="ARBA" id="ARBA00022679"/>
    </source>
</evidence>
<evidence type="ECO:0000313" key="12">
    <source>
        <dbReference type="EMBL" id="RVQ69098.1"/>
    </source>
</evidence>
<sequence>MPGNSRILYVDDDAALRRLVQRALERRGFDVVPAESADAALEILNNEEIALVAIDHEMPGRDGLSLLADIVAMDNAPPAVFVTGTDETRIAVAALKSGASDFVVKTIGNDFFDLLAGSFTQALEKVALTRAKALAELELRAANERLELILGEIHHRIANSLAIVSTFVSMQARASDDPATSAALAETNFRIQAVAQVHRRLYTSPSTNVVELDDYLASLIDELRSSVTTDRQNVVLRLDADPVEIKPDHAVSIGVIVAELVSNAMKYAFVAGASGEINVTLRDTGNGGFNLQVTDNGQGFTLDQAATGSGLGMRIVKAMAAGLSTELVQSPCDIGSRLALDVPPPTA</sequence>
<evidence type="ECO:0000256" key="1">
    <source>
        <dbReference type="ARBA" id="ARBA00000085"/>
    </source>
</evidence>
<dbReference type="GO" id="GO:0004673">
    <property type="term" value="F:protein histidine kinase activity"/>
    <property type="evidence" value="ECO:0007669"/>
    <property type="project" value="UniProtKB-EC"/>
</dbReference>
<dbReference type="Pfam" id="PF00072">
    <property type="entry name" value="Response_reg"/>
    <property type="match status" value="1"/>
</dbReference>
<dbReference type="Proteomes" id="UP000283003">
    <property type="component" value="Unassembled WGS sequence"/>
</dbReference>
<dbReference type="InterPro" id="IPR003594">
    <property type="entry name" value="HATPase_dom"/>
</dbReference>
<keyword evidence="6" id="KW-0418">Kinase</keyword>
<evidence type="ECO:0000256" key="7">
    <source>
        <dbReference type="ARBA" id="ARBA00022840"/>
    </source>
</evidence>
<comment type="catalytic activity">
    <reaction evidence="1">
        <text>ATP + protein L-histidine = ADP + protein N-phospho-L-histidine.</text>
        <dbReference type="EC" id="2.7.13.3"/>
    </reaction>
</comment>
<dbReference type="SMART" id="SM00448">
    <property type="entry name" value="REC"/>
    <property type="match status" value="1"/>
</dbReference>
<dbReference type="InterPro" id="IPR001789">
    <property type="entry name" value="Sig_transdc_resp-reg_receiver"/>
</dbReference>
<name>A0A437H0E8_9SPHN</name>
<keyword evidence="5" id="KW-0547">Nucleotide-binding</keyword>
<dbReference type="Gene3D" id="3.40.50.2300">
    <property type="match status" value="1"/>
</dbReference>
<feature type="modified residue" description="4-aspartylphosphate" evidence="8">
    <location>
        <position position="55"/>
    </location>
</feature>
<dbReference type="EMBL" id="RXOL01000001">
    <property type="protein sequence ID" value="RVQ69098.1"/>
    <property type="molecule type" value="Genomic_DNA"/>
</dbReference>
<dbReference type="PANTHER" id="PTHR41523:SF8">
    <property type="entry name" value="ETHYLENE RESPONSE SENSOR PROTEIN"/>
    <property type="match status" value="1"/>
</dbReference>
<evidence type="ECO:0000256" key="8">
    <source>
        <dbReference type="PROSITE-ProRule" id="PRU00169"/>
    </source>
</evidence>
<dbReference type="PROSITE" id="PS50109">
    <property type="entry name" value="HIS_KIN"/>
    <property type="match status" value="1"/>
</dbReference>
<evidence type="ECO:0000256" key="3">
    <source>
        <dbReference type="ARBA" id="ARBA00022553"/>
    </source>
</evidence>
<dbReference type="CDD" id="cd00156">
    <property type="entry name" value="REC"/>
    <property type="match status" value="1"/>
</dbReference>
<evidence type="ECO:0000259" key="10">
    <source>
        <dbReference type="PROSITE" id="PS50109"/>
    </source>
</evidence>
<dbReference type="GO" id="GO:0005524">
    <property type="term" value="F:ATP binding"/>
    <property type="evidence" value="ECO:0007669"/>
    <property type="project" value="UniProtKB-KW"/>
</dbReference>
<gene>
    <name evidence="12" type="ORF">EKN06_02495</name>
</gene>
<dbReference type="AlphaFoldDB" id="A0A437H0E8"/>
<feature type="domain" description="Histidine kinase" evidence="10">
    <location>
        <begin position="152"/>
        <end position="346"/>
    </location>
</feature>
<dbReference type="InterPro" id="IPR011495">
    <property type="entry name" value="Sig_transdc_His_kin_sub2_dim/P"/>
</dbReference>
<dbReference type="InterPro" id="IPR011006">
    <property type="entry name" value="CheY-like_superfamily"/>
</dbReference>
<dbReference type="SUPFAM" id="SSF52172">
    <property type="entry name" value="CheY-like"/>
    <property type="match status" value="1"/>
</dbReference>
<organism evidence="12 13">
    <name type="scientific">Croceicoccus ponticola</name>
    <dbReference type="NCBI Taxonomy" id="2217664"/>
    <lineage>
        <taxon>Bacteria</taxon>
        <taxon>Pseudomonadati</taxon>
        <taxon>Pseudomonadota</taxon>
        <taxon>Alphaproteobacteria</taxon>
        <taxon>Sphingomonadales</taxon>
        <taxon>Erythrobacteraceae</taxon>
        <taxon>Croceicoccus</taxon>
    </lineage>
</organism>
<reference evidence="12 13" key="1">
    <citation type="submission" date="2018-12" db="EMBL/GenBank/DDBJ databases">
        <title>Croceicoccus ponticola sp. nov., a lipolytic bacterium isolated from seawater.</title>
        <authorList>
            <person name="Yoon J.-H."/>
        </authorList>
    </citation>
    <scope>NUCLEOTIDE SEQUENCE [LARGE SCALE GENOMIC DNA]</scope>
    <source>
        <strain evidence="12 13">GM-16</strain>
    </source>
</reference>
<dbReference type="CDD" id="cd16936">
    <property type="entry name" value="HATPase_RsbW-like"/>
    <property type="match status" value="1"/>
</dbReference>
<dbReference type="Gene3D" id="3.30.565.10">
    <property type="entry name" value="Histidine kinase-like ATPase, C-terminal domain"/>
    <property type="match status" value="1"/>
</dbReference>
<dbReference type="RefSeq" id="WP_127611286.1">
    <property type="nucleotide sequence ID" value="NZ_RXOL01000001.1"/>
</dbReference>